<dbReference type="PANTHER" id="PTHR19872">
    <property type="entry name" value="UBIQUITIN LIGASE SPECIFICITY FACTOR/HREP PROTEIN"/>
    <property type="match status" value="1"/>
</dbReference>
<dbReference type="InterPro" id="IPR001810">
    <property type="entry name" value="F-box_dom"/>
</dbReference>
<dbReference type="InterPro" id="IPR051075">
    <property type="entry name" value="SCF_subunit_WD-repeat"/>
</dbReference>
<dbReference type="EMBL" id="KB311612">
    <property type="protein sequence ID" value="ELT88931.1"/>
    <property type="molecule type" value="Genomic_DNA"/>
</dbReference>
<feature type="repeat" description="WD" evidence="3">
    <location>
        <begin position="493"/>
        <end position="532"/>
    </location>
</feature>
<dbReference type="EMBL" id="AMQN01015110">
    <property type="status" value="NOT_ANNOTATED_CDS"/>
    <property type="molecule type" value="Genomic_DNA"/>
</dbReference>
<feature type="domain" description="F-box" evidence="5">
    <location>
        <begin position="279"/>
        <end position="312"/>
    </location>
</feature>
<keyword evidence="1 3" id="KW-0853">WD repeat</keyword>
<protein>
    <recommendedName>
        <fullName evidence="5">F-box domain-containing protein</fullName>
    </recommendedName>
</protein>
<dbReference type="AlphaFoldDB" id="R7TCY2"/>
<dbReference type="InterPro" id="IPR001680">
    <property type="entry name" value="WD40_rpt"/>
</dbReference>
<feature type="repeat" description="WD" evidence="3">
    <location>
        <begin position="451"/>
        <end position="492"/>
    </location>
</feature>
<dbReference type="InterPro" id="IPR036047">
    <property type="entry name" value="F-box-like_dom_sf"/>
</dbReference>
<dbReference type="PANTHER" id="PTHR19872:SF7">
    <property type="entry name" value="F-BOX AND WD REPEAT DOMAIN CONTAINING PROTEIN 10B-RELATED"/>
    <property type="match status" value="1"/>
</dbReference>
<evidence type="ECO:0000256" key="2">
    <source>
        <dbReference type="ARBA" id="ARBA00022737"/>
    </source>
</evidence>
<evidence type="ECO:0000256" key="1">
    <source>
        <dbReference type="ARBA" id="ARBA00022574"/>
    </source>
</evidence>
<dbReference type="EnsemblMetazoa" id="CapteT142339">
    <property type="protein sequence ID" value="CapteP142339"/>
    <property type="gene ID" value="CapteG142339"/>
</dbReference>
<dbReference type="SMART" id="SM00320">
    <property type="entry name" value="WD40"/>
    <property type="match status" value="5"/>
</dbReference>
<dbReference type="Pfam" id="PF00646">
    <property type="entry name" value="F-box"/>
    <property type="match status" value="1"/>
</dbReference>
<feature type="region of interest" description="Disordered" evidence="4">
    <location>
        <begin position="216"/>
        <end position="243"/>
    </location>
</feature>
<gene>
    <name evidence="6" type="ORF">CAPTEDRAFT_142339</name>
</gene>
<dbReference type="InterPro" id="IPR036322">
    <property type="entry name" value="WD40_repeat_dom_sf"/>
</dbReference>
<dbReference type="HOGENOM" id="CLU_011071_0_0_1"/>
<organism evidence="6">
    <name type="scientific">Capitella teleta</name>
    <name type="common">Polychaete worm</name>
    <dbReference type="NCBI Taxonomy" id="283909"/>
    <lineage>
        <taxon>Eukaryota</taxon>
        <taxon>Metazoa</taxon>
        <taxon>Spiralia</taxon>
        <taxon>Lophotrochozoa</taxon>
        <taxon>Annelida</taxon>
        <taxon>Polychaeta</taxon>
        <taxon>Sedentaria</taxon>
        <taxon>Scolecida</taxon>
        <taxon>Capitellidae</taxon>
        <taxon>Capitella</taxon>
    </lineage>
</organism>
<dbReference type="CDD" id="cd22136">
    <property type="entry name" value="F-box_FBXW10"/>
    <property type="match status" value="1"/>
</dbReference>
<dbReference type="Pfam" id="PF00400">
    <property type="entry name" value="WD40"/>
    <property type="match status" value="5"/>
</dbReference>
<keyword evidence="8" id="KW-1185">Reference proteome</keyword>
<feature type="repeat" description="WD" evidence="3">
    <location>
        <begin position="532"/>
        <end position="571"/>
    </location>
</feature>
<reference evidence="7" key="3">
    <citation type="submission" date="2015-06" db="UniProtKB">
        <authorList>
            <consortium name="EnsemblMetazoa"/>
        </authorList>
    </citation>
    <scope>IDENTIFICATION</scope>
</reference>
<dbReference type="OMA" id="QKCETCI"/>
<dbReference type="OrthoDB" id="674604at2759"/>
<dbReference type="PROSITE" id="PS50082">
    <property type="entry name" value="WD_REPEATS_2"/>
    <property type="match status" value="4"/>
</dbReference>
<dbReference type="InterPro" id="IPR015943">
    <property type="entry name" value="WD40/YVTN_repeat-like_dom_sf"/>
</dbReference>
<evidence type="ECO:0000313" key="8">
    <source>
        <dbReference type="Proteomes" id="UP000014760"/>
    </source>
</evidence>
<dbReference type="InterPro" id="IPR020472">
    <property type="entry name" value="WD40_PAC1"/>
</dbReference>
<dbReference type="PROSITE" id="PS50294">
    <property type="entry name" value="WD_REPEATS_REGION"/>
    <property type="match status" value="2"/>
</dbReference>
<evidence type="ECO:0000256" key="3">
    <source>
        <dbReference type="PROSITE-ProRule" id="PRU00221"/>
    </source>
</evidence>
<dbReference type="SUPFAM" id="SSF81383">
    <property type="entry name" value="F-box domain"/>
    <property type="match status" value="1"/>
</dbReference>
<feature type="compositionally biased region" description="Acidic residues" evidence="4">
    <location>
        <begin position="232"/>
        <end position="243"/>
    </location>
</feature>
<dbReference type="STRING" id="283909.R7TCY2"/>
<evidence type="ECO:0000313" key="6">
    <source>
        <dbReference type="EMBL" id="ELT88931.1"/>
    </source>
</evidence>
<accession>R7TCY2</accession>
<dbReference type="Gene3D" id="2.130.10.10">
    <property type="entry name" value="YVTN repeat-like/Quinoprotein amine dehydrogenase"/>
    <property type="match status" value="1"/>
</dbReference>
<evidence type="ECO:0000259" key="5">
    <source>
        <dbReference type="Pfam" id="PF00646"/>
    </source>
</evidence>
<reference evidence="8" key="1">
    <citation type="submission" date="2012-12" db="EMBL/GenBank/DDBJ databases">
        <authorList>
            <person name="Hellsten U."/>
            <person name="Grimwood J."/>
            <person name="Chapman J.A."/>
            <person name="Shapiro H."/>
            <person name="Aerts A."/>
            <person name="Otillar R.P."/>
            <person name="Terry A.Y."/>
            <person name="Boore J.L."/>
            <person name="Simakov O."/>
            <person name="Marletaz F."/>
            <person name="Cho S.-J."/>
            <person name="Edsinger-Gonzales E."/>
            <person name="Havlak P."/>
            <person name="Kuo D.-H."/>
            <person name="Larsson T."/>
            <person name="Lv J."/>
            <person name="Arendt D."/>
            <person name="Savage R."/>
            <person name="Osoegawa K."/>
            <person name="de Jong P."/>
            <person name="Lindberg D.R."/>
            <person name="Seaver E.C."/>
            <person name="Weisblat D.A."/>
            <person name="Putnam N.H."/>
            <person name="Grigoriev I.V."/>
            <person name="Rokhsar D.S."/>
        </authorList>
    </citation>
    <scope>NUCLEOTIDE SEQUENCE</scope>
    <source>
        <strain evidence="8">I ESC-2004</strain>
    </source>
</reference>
<proteinExistence type="predicted"/>
<feature type="non-terminal residue" evidence="6">
    <location>
        <position position="698"/>
    </location>
</feature>
<dbReference type="CDD" id="cd00200">
    <property type="entry name" value="WD40"/>
    <property type="match status" value="1"/>
</dbReference>
<dbReference type="Gene3D" id="1.20.1280.50">
    <property type="match status" value="1"/>
</dbReference>
<feature type="repeat" description="WD" evidence="3">
    <location>
        <begin position="630"/>
        <end position="652"/>
    </location>
</feature>
<reference evidence="6 8" key="2">
    <citation type="journal article" date="2013" name="Nature">
        <title>Insights into bilaterian evolution from three spiralian genomes.</title>
        <authorList>
            <person name="Simakov O."/>
            <person name="Marletaz F."/>
            <person name="Cho S.J."/>
            <person name="Edsinger-Gonzales E."/>
            <person name="Havlak P."/>
            <person name="Hellsten U."/>
            <person name="Kuo D.H."/>
            <person name="Larsson T."/>
            <person name="Lv J."/>
            <person name="Arendt D."/>
            <person name="Savage R."/>
            <person name="Osoegawa K."/>
            <person name="de Jong P."/>
            <person name="Grimwood J."/>
            <person name="Chapman J.A."/>
            <person name="Shapiro H."/>
            <person name="Aerts A."/>
            <person name="Otillar R.P."/>
            <person name="Terry A.Y."/>
            <person name="Boore J.L."/>
            <person name="Grigoriev I.V."/>
            <person name="Lindberg D.R."/>
            <person name="Seaver E.C."/>
            <person name="Weisblat D.A."/>
            <person name="Putnam N.H."/>
            <person name="Rokhsar D.S."/>
        </authorList>
    </citation>
    <scope>NUCLEOTIDE SEQUENCE</scope>
    <source>
        <strain evidence="6 8">I ESC-2004</strain>
    </source>
</reference>
<dbReference type="PRINTS" id="PR00320">
    <property type="entry name" value="GPROTEINBRPT"/>
</dbReference>
<sequence length="698" mass="78150">MKHPDLSIEASEFNLGRAPDLRCTSSSSELPFCGHCDSCHLGHYLSSVQTWFSRAGHQSRRRFLLGLVRRLQSVDLLNHVIDLLKPVLHKDFVYARTRVAPGLDGDRATNSGDRALNEVGLETSLAKVWIWFEAASYWTKSNFLMGVMRKCEPHELHIVGAHAKTLLAPQQRSFAPTADYEAESITSSRHSFHSDEHPDLDMVSIRPGYSQITIDPFPPPSSASTRPKSQEEDQEVESDDDDASLCWGTDEGSLDPTCFVIPVSTKAYAGVARYVDFIARLPVQLSKYVLSFLETTTLSNCLCVSQHWRELTEGVLREDAVNQRLKEEIMLMQGTAAHTCNPIYAKDIDVAVPNIRLHSWETIRTNEEVRSLNHKSEASMTNAYAGCSTRNIIMEERNVYCGPYNVLILSDNHDPGRVIHTDGSPLVTMGSTDRKVRFLNCETAREDEKAIAGHSGSIKCVALDSKRKFVLSGSYDTSIRKWSMETGKCLKIFHGHRDTINCIQLHGDMAASGSKDHTCKVWNIDSMECIHMFKHKDAVTAVCFSDDVCITGCAAGKVKVWDMASGKLIKRLTGHQSGVTGIRFDRWHIITAGRDGYALAWSSQGDHARCLNAFRHPKEVLCVEFMFLRVVTGAADGKIRIWNMVTGQCLRIMRGNSRSDPITNLVAIDNRITINTVKNVIVFNFEPITYDYTLEDDK</sequence>
<name>R7TCY2_CAPTE</name>
<evidence type="ECO:0000256" key="4">
    <source>
        <dbReference type="SAM" id="MobiDB-lite"/>
    </source>
</evidence>
<evidence type="ECO:0000313" key="7">
    <source>
        <dbReference type="EnsemblMetazoa" id="CapteP142339"/>
    </source>
</evidence>
<dbReference type="InterPro" id="IPR019775">
    <property type="entry name" value="WD40_repeat_CS"/>
</dbReference>
<dbReference type="SUPFAM" id="SSF50978">
    <property type="entry name" value="WD40 repeat-like"/>
    <property type="match status" value="1"/>
</dbReference>
<dbReference type="Proteomes" id="UP000014760">
    <property type="component" value="Unassembled WGS sequence"/>
</dbReference>
<keyword evidence="2" id="KW-0677">Repeat</keyword>
<dbReference type="PROSITE" id="PS00678">
    <property type="entry name" value="WD_REPEATS_1"/>
    <property type="match status" value="2"/>
</dbReference>